<dbReference type="OrthoDB" id="426136at2"/>
<dbReference type="EMBL" id="AUZM01000010">
    <property type="protein sequence ID" value="ERT08451.1"/>
    <property type="molecule type" value="Genomic_DNA"/>
</dbReference>
<reference evidence="1 2" key="1">
    <citation type="journal article" date="2013" name="Front. Microbiol.">
        <title>Comparative genomic analyses of the cyanobacterium, Lyngbya aestuarii BL J, a powerful hydrogen producer.</title>
        <authorList>
            <person name="Kothari A."/>
            <person name="Vaughn M."/>
            <person name="Garcia-Pichel F."/>
        </authorList>
    </citation>
    <scope>NUCLEOTIDE SEQUENCE [LARGE SCALE GENOMIC DNA]</scope>
    <source>
        <strain evidence="1 2">BL J</strain>
    </source>
</reference>
<dbReference type="AlphaFoldDB" id="U7QPX7"/>
<evidence type="ECO:0000313" key="1">
    <source>
        <dbReference type="EMBL" id="ERT08451.1"/>
    </source>
</evidence>
<comment type="caution">
    <text evidence="1">The sequence shown here is derived from an EMBL/GenBank/DDBJ whole genome shotgun (WGS) entry which is preliminary data.</text>
</comment>
<dbReference type="RefSeq" id="WP_023065276.1">
    <property type="nucleotide sequence ID" value="NZ_AUZM01000010.1"/>
</dbReference>
<name>U7QPX7_9CYAN</name>
<accession>U7QPX7</accession>
<evidence type="ECO:0000313" key="2">
    <source>
        <dbReference type="Proteomes" id="UP000017127"/>
    </source>
</evidence>
<protein>
    <submittedName>
        <fullName evidence="1">Uncharacterized protein</fullName>
    </submittedName>
</protein>
<keyword evidence="2" id="KW-1185">Reference proteome</keyword>
<organism evidence="1 2">
    <name type="scientific">Lyngbya aestuarii BL J</name>
    <dbReference type="NCBI Taxonomy" id="1348334"/>
    <lineage>
        <taxon>Bacteria</taxon>
        <taxon>Bacillati</taxon>
        <taxon>Cyanobacteriota</taxon>
        <taxon>Cyanophyceae</taxon>
        <taxon>Oscillatoriophycideae</taxon>
        <taxon>Oscillatoriales</taxon>
        <taxon>Microcoleaceae</taxon>
        <taxon>Lyngbya</taxon>
    </lineage>
</organism>
<gene>
    <name evidence="1" type="ORF">M595_1474</name>
</gene>
<sequence>MENCANVSDRDRLERVWHQQQKYFRVSHNLREQIRKAFYWLITGLTTEDKLKIWTCSDRLGNTYWNAYDPLKGHGIQQATESELRLWLEQRYNR</sequence>
<dbReference type="Proteomes" id="UP000017127">
    <property type="component" value="Unassembled WGS sequence"/>
</dbReference>
<proteinExistence type="predicted"/>